<comment type="caution">
    <text evidence="1">The sequence shown here is derived from an EMBL/GenBank/DDBJ whole genome shotgun (WGS) entry which is preliminary data.</text>
</comment>
<name>A0ABX1TMT8_9GAMM</name>
<gene>
    <name evidence="1" type="ORF">E4P82_16895</name>
</gene>
<keyword evidence="2" id="KW-1185">Reference proteome</keyword>
<dbReference type="Proteomes" id="UP000760480">
    <property type="component" value="Unassembled WGS sequence"/>
</dbReference>
<evidence type="ECO:0000313" key="1">
    <source>
        <dbReference type="EMBL" id="NMQ20722.1"/>
    </source>
</evidence>
<accession>A0ABX1TMT8</accession>
<reference evidence="1 2" key="1">
    <citation type="submission" date="2019-03" db="EMBL/GenBank/DDBJ databases">
        <title>Metabolic reconstructions from genomes of highly enriched 'Candidatus Accumulibacter' and 'Candidatus Competibacter' bioreactor populations.</title>
        <authorList>
            <person name="Annavajhala M.K."/>
            <person name="Welles L."/>
            <person name="Abbas B."/>
            <person name="Sorokin D."/>
            <person name="Park H."/>
            <person name="Van Loosdrecht M."/>
            <person name="Chandran K."/>
        </authorList>
    </citation>
    <scope>NUCLEOTIDE SEQUENCE [LARGE SCALE GENOMIC DNA]</scope>
    <source>
        <strain evidence="1 2">SBR_G</strain>
    </source>
</reference>
<protein>
    <submittedName>
        <fullName evidence="1">Uncharacterized protein</fullName>
    </submittedName>
</protein>
<dbReference type="EMBL" id="SPMZ01000060">
    <property type="protein sequence ID" value="NMQ20722.1"/>
    <property type="molecule type" value="Genomic_DNA"/>
</dbReference>
<organism evidence="1 2">
    <name type="scientific">Candidatus Competibacter phosphatis</name>
    <dbReference type="NCBI Taxonomy" id="221280"/>
    <lineage>
        <taxon>Bacteria</taxon>
        <taxon>Pseudomonadati</taxon>
        <taxon>Pseudomonadota</taxon>
        <taxon>Gammaproteobacteria</taxon>
        <taxon>Candidatus Competibacteraceae</taxon>
        <taxon>Candidatus Competibacter</taxon>
    </lineage>
</organism>
<dbReference type="RefSeq" id="WP_169249990.1">
    <property type="nucleotide sequence ID" value="NZ_SPMZ01000060.1"/>
</dbReference>
<sequence>MHRHQTPTRQRPTLYLVYATPLAGGPVIEDAVVASDEEEAYRRARALYPRERYDVTVYLQSADDD</sequence>
<proteinExistence type="predicted"/>
<evidence type="ECO:0000313" key="2">
    <source>
        <dbReference type="Proteomes" id="UP000760480"/>
    </source>
</evidence>